<dbReference type="PROSITE" id="PS51257">
    <property type="entry name" value="PROKAR_LIPOPROTEIN"/>
    <property type="match status" value="1"/>
</dbReference>
<evidence type="ECO:0000259" key="1">
    <source>
        <dbReference type="PROSITE" id="PS50078"/>
    </source>
</evidence>
<proteinExistence type="predicted"/>
<accession>A0A9J6GD23</accession>
<dbReference type="AlphaFoldDB" id="A0A9J6GD23"/>
<name>A0A9J6GD23_HAELO</name>
<sequence length="161" mass="17629">METQDSRRHVCPNYDRHSPQIHGTLAHPNSISFGCITTNYASYFRAFEENGKWLVLLPRAVGDHAALPVATNASTQHKGSQGDAHLSELECLLQLLSGAKAPQRRFTAAEEAEDPASVPAVWVSKWVGCTEKCGMGHKLCGNSIGVMYNDNTRMMPLSNSM</sequence>
<dbReference type="PROSITE" id="PS50078">
    <property type="entry name" value="POLO_BOX"/>
    <property type="match status" value="1"/>
</dbReference>
<dbReference type="InterPro" id="IPR000959">
    <property type="entry name" value="POLO_box_dom"/>
</dbReference>
<dbReference type="OrthoDB" id="408964at2759"/>
<reference evidence="2 3" key="1">
    <citation type="journal article" date="2020" name="Cell">
        <title>Large-Scale Comparative Analyses of Tick Genomes Elucidate Their Genetic Diversity and Vector Capacities.</title>
        <authorList>
            <consortium name="Tick Genome and Microbiome Consortium (TIGMIC)"/>
            <person name="Jia N."/>
            <person name="Wang J."/>
            <person name="Shi W."/>
            <person name="Du L."/>
            <person name="Sun Y."/>
            <person name="Zhan W."/>
            <person name="Jiang J.F."/>
            <person name="Wang Q."/>
            <person name="Zhang B."/>
            <person name="Ji P."/>
            <person name="Bell-Sakyi L."/>
            <person name="Cui X.M."/>
            <person name="Yuan T.T."/>
            <person name="Jiang B.G."/>
            <person name="Yang W.F."/>
            <person name="Lam T.T."/>
            <person name="Chang Q.C."/>
            <person name="Ding S.J."/>
            <person name="Wang X.J."/>
            <person name="Zhu J.G."/>
            <person name="Ruan X.D."/>
            <person name="Zhao L."/>
            <person name="Wei J.T."/>
            <person name="Ye R.Z."/>
            <person name="Que T.C."/>
            <person name="Du C.H."/>
            <person name="Zhou Y.H."/>
            <person name="Cheng J.X."/>
            <person name="Dai P.F."/>
            <person name="Guo W.B."/>
            <person name="Han X.H."/>
            <person name="Huang E.J."/>
            <person name="Li L.F."/>
            <person name="Wei W."/>
            <person name="Gao Y.C."/>
            <person name="Liu J.Z."/>
            <person name="Shao H.Z."/>
            <person name="Wang X."/>
            <person name="Wang C.C."/>
            <person name="Yang T.C."/>
            <person name="Huo Q.B."/>
            <person name="Li W."/>
            <person name="Chen H.Y."/>
            <person name="Chen S.E."/>
            <person name="Zhou L.G."/>
            <person name="Ni X.B."/>
            <person name="Tian J.H."/>
            <person name="Sheng Y."/>
            <person name="Liu T."/>
            <person name="Pan Y.S."/>
            <person name="Xia L.Y."/>
            <person name="Li J."/>
            <person name="Zhao F."/>
            <person name="Cao W.C."/>
        </authorList>
    </citation>
    <scope>NUCLEOTIDE SEQUENCE [LARGE SCALE GENOMIC DNA]</scope>
    <source>
        <strain evidence="2">HaeL-2018</strain>
    </source>
</reference>
<dbReference type="EMBL" id="JABSTR010000006">
    <property type="protein sequence ID" value="KAH9372336.1"/>
    <property type="molecule type" value="Genomic_DNA"/>
</dbReference>
<dbReference type="CDD" id="cd13118">
    <property type="entry name" value="POLO_box_1"/>
    <property type="match status" value="1"/>
</dbReference>
<feature type="domain" description="POLO box" evidence="1">
    <location>
        <begin position="122"/>
        <end position="161"/>
    </location>
</feature>
<keyword evidence="3" id="KW-1185">Reference proteome</keyword>
<dbReference type="InterPro" id="IPR036947">
    <property type="entry name" value="POLO_box_dom_sf"/>
</dbReference>
<dbReference type="Proteomes" id="UP000821853">
    <property type="component" value="Chromosome 4"/>
</dbReference>
<evidence type="ECO:0000313" key="3">
    <source>
        <dbReference type="Proteomes" id="UP000821853"/>
    </source>
</evidence>
<gene>
    <name evidence="2" type="ORF">HPB48_000398</name>
</gene>
<protein>
    <recommendedName>
        <fullName evidence="1">POLO box domain-containing protein</fullName>
    </recommendedName>
</protein>
<dbReference type="Gene3D" id="3.30.1120.30">
    <property type="entry name" value="POLO box domain"/>
    <property type="match status" value="1"/>
</dbReference>
<comment type="caution">
    <text evidence="2">The sequence shown here is derived from an EMBL/GenBank/DDBJ whole genome shotgun (WGS) entry which is preliminary data.</text>
</comment>
<dbReference type="VEuPathDB" id="VectorBase:HLOH_048805"/>
<evidence type="ECO:0000313" key="2">
    <source>
        <dbReference type="EMBL" id="KAH9372336.1"/>
    </source>
</evidence>
<organism evidence="2 3">
    <name type="scientific">Haemaphysalis longicornis</name>
    <name type="common">Bush tick</name>
    <dbReference type="NCBI Taxonomy" id="44386"/>
    <lineage>
        <taxon>Eukaryota</taxon>
        <taxon>Metazoa</taxon>
        <taxon>Ecdysozoa</taxon>
        <taxon>Arthropoda</taxon>
        <taxon>Chelicerata</taxon>
        <taxon>Arachnida</taxon>
        <taxon>Acari</taxon>
        <taxon>Parasitiformes</taxon>
        <taxon>Ixodida</taxon>
        <taxon>Ixodoidea</taxon>
        <taxon>Ixodidae</taxon>
        <taxon>Haemaphysalinae</taxon>
        <taxon>Haemaphysalis</taxon>
    </lineage>
</organism>
<dbReference type="InterPro" id="IPR033701">
    <property type="entry name" value="POLO_box_1"/>
</dbReference>
<dbReference type="SUPFAM" id="SSF82615">
    <property type="entry name" value="Polo-box domain"/>
    <property type="match status" value="1"/>
</dbReference>